<feature type="repeat" description="WD" evidence="5">
    <location>
        <begin position="270"/>
        <end position="317"/>
    </location>
</feature>
<evidence type="ECO:0000256" key="5">
    <source>
        <dbReference type="PROSITE-ProRule" id="PRU00221"/>
    </source>
</evidence>
<dbReference type="InterPro" id="IPR036322">
    <property type="entry name" value="WD40_repeat_dom_sf"/>
</dbReference>
<keyword evidence="8" id="KW-1185">Reference proteome</keyword>
<name>B8MKB5_TALSN</name>
<comment type="subcellular location">
    <subcellularLocation>
        <location evidence="1">Nucleus</location>
    </subcellularLocation>
</comment>
<evidence type="ECO:0000256" key="3">
    <source>
        <dbReference type="ARBA" id="ARBA00022737"/>
    </source>
</evidence>
<gene>
    <name evidence="7" type="ORF">TSTA_047210</name>
</gene>
<dbReference type="GO" id="GO:0032040">
    <property type="term" value="C:small-subunit processome"/>
    <property type="evidence" value="ECO:0007669"/>
    <property type="project" value="TreeGrafter"/>
</dbReference>
<dbReference type="Pfam" id="PF00400">
    <property type="entry name" value="WD40"/>
    <property type="match status" value="4"/>
</dbReference>
<feature type="compositionally biased region" description="Low complexity" evidence="6">
    <location>
        <begin position="507"/>
        <end position="516"/>
    </location>
</feature>
<dbReference type="AlphaFoldDB" id="B8MKB5"/>
<dbReference type="GO" id="GO:0034511">
    <property type="term" value="F:U3 snoRNA binding"/>
    <property type="evidence" value="ECO:0007669"/>
    <property type="project" value="InterPro"/>
</dbReference>
<dbReference type="eggNOG" id="KOG0299">
    <property type="taxonomic scope" value="Eukaryota"/>
</dbReference>
<accession>B8MKB5</accession>
<dbReference type="Gene3D" id="2.130.10.10">
    <property type="entry name" value="YVTN repeat-like/Quinoprotein amine dehydrogenase"/>
    <property type="match status" value="1"/>
</dbReference>
<evidence type="ECO:0000256" key="2">
    <source>
        <dbReference type="ARBA" id="ARBA00022574"/>
    </source>
</evidence>
<dbReference type="RefSeq" id="XP_002485223.1">
    <property type="nucleotide sequence ID" value="XM_002485178.1"/>
</dbReference>
<evidence type="ECO:0000256" key="6">
    <source>
        <dbReference type="SAM" id="MobiDB-lite"/>
    </source>
</evidence>
<dbReference type="STRING" id="441959.B8MKB5"/>
<dbReference type="InterPro" id="IPR020472">
    <property type="entry name" value="WD40_PAC1"/>
</dbReference>
<evidence type="ECO:0000256" key="1">
    <source>
        <dbReference type="ARBA" id="ARBA00004123"/>
    </source>
</evidence>
<feature type="repeat" description="WD" evidence="5">
    <location>
        <begin position="320"/>
        <end position="353"/>
    </location>
</feature>
<dbReference type="PANTHER" id="PTHR19865">
    <property type="entry name" value="U3 SMALL NUCLEOLAR RNA INTERACTING PROTEIN 2"/>
    <property type="match status" value="1"/>
</dbReference>
<feature type="compositionally biased region" description="Basic and acidic residues" evidence="6">
    <location>
        <begin position="196"/>
        <end position="205"/>
    </location>
</feature>
<dbReference type="PRINTS" id="PR00320">
    <property type="entry name" value="GPROTEINBRPT"/>
</dbReference>
<dbReference type="PhylomeDB" id="B8MKB5"/>
<evidence type="ECO:0000313" key="7">
    <source>
        <dbReference type="EMBL" id="EED15270.1"/>
    </source>
</evidence>
<feature type="region of interest" description="Disordered" evidence="6">
    <location>
        <begin position="1"/>
        <end position="87"/>
    </location>
</feature>
<evidence type="ECO:0000313" key="8">
    <source>
        <dbReference type="Proteomes" id="UP000001745"/>
    </source>
</evidence>
<dbReference type="OrthoDB" id="189968at2759"/>
<keyword evidence="3" id="KW-0677">Repeat</keyword>
<feature type="compositionally biased region" description="Acidic residues" evidence="6">
    <location>
        <begin position="75"/>
        <end position="85"/>
    </location>
</feature>
<feature type="region of interest" description="Disordered" evidence="6">
    <location>
        <begin position="484"/>
        <end position="530"/>
    </location>
</feature>
<feature type="compositionally biased region" description="Acidic residues" evidence="6">
    <location>
        <begin position="48"/>
        <end position="65"/>
    </location>
</feature>
<dbReference type="PROSITE" id="PS50082">
    <property type="entry name" value="WD_REPEATS_2"/>
    <property type="match status" value="3"/>
</dbReference>
<dbReference type="PROSITE" id="PS50294">
    <property type="entry name" value="WD_REPEATS_REGION"/>
    <property type="match status" value="2"/>
</dbReference>
<dbReference type="InterPro" id="IPR015943">
    <property type="entry name" value="WD40/YVTN_repeat-like_dom_sf"/>
</dbReference>
<evidence type="ECO:0000256" key="4">
    <source>
        <dbReference type="ARBA" id="ARBA00023242"/>
    </source>
</evidence>
<dbReference type="InParanoid" id="B8MKB5"/>
<dbReference type="PROSITE" id="PS00678">
    <property type="entry name" value="WD_REPEATS_1"/>
    <property type="match status" value="1"/>
</dbReference>
<dbReference type="InterPro" id="IPR001680">
    <property type="entry name" value="WD40_rpt"/>
</dbReference>
<dbReference type="EMBL" id="EQ962657">
    <property type="protein sequence ID" value="EED15270.1"/>
    <property type="molecule type" value="Genomic_DNA"/>
</dbReference>
<keyword evidence="2 5" id="KW-0853">WD repeat</keyword>
<dbReference type="PANTHER" id="PTHR19865:SF0">
    <property type="entry name" value="U3 SMALL NUCLEOLAR RNA-INTERACTING PROTEIN 2"/>
    <property type="match status" value="1"/>
</dbReference>
<dbReference type="VEuPathDB" id="FungiDB:TSTA_047210"/>
<dbReference type="HOGENOM" id="CLU_014017_1_0_1"/>
<keyword evidence="7" id="KW-0687">Ribonucleoprotein</keyword>
<feature type="compositionally biased region" description="Basic and acidic residues" evidence="6">
    <location>
        <begin position="35"/>
        <end position="47"/>
    </location>
</feature>
<dbReference type="FunCoup" id="B8MKB5">
    <property type="interactions" value="1015"/>
</dbReference>
<feature type="region of interest" description="Disordered" evidence="6">
    <location>
        <begin position="186"/>
        <end position="210"/>
    </location>
</feature>
<feature type="region of interest" description="Disordered" evidence="6">
    <location>
        <begin position="554"/>
        <end position="575"/>
    </location>
</feature>
<dbReference type="GeneID" id="8098514"/>
<proteinExistence type="predicted"/>
<keyword evidence="4" id="KW-0539">Nucleus</keyword>
<dbReference type="SUPFAM" id="SSF50978">
    <property type="entry name" value="WD40 repeat-like"/>
    <property type="match status" value="1"/>
</dbReference>
<feature type="repeat" description="WD" evidence="5">
    <location>
        <begin position="228"/>
        <end position="269"/>
    </location>
</feature>
<dbReference type="Proteomes" id="UP000001745">
    <property type="component" value="Unassembled WGS sequence"/>
</dbReference>
<protein>
    <submittedName>
        <fullName evidence="7">Small nucleolar ribonucleoprotein complex subunit, putative</fullName>
    </submittedName>
</protein>
<dbReference type="OMA" id="CSLRIWK"/>
<organism evidence="7 8">
    <name type="scientific">Talaromyces stipitatus (strain ATCC 10500 / CBS 375.48 / QM 6759 / NRRL 1006)</name>
    <name type="common">Penicillium stipitatum</name>
    <dbReference type="NCBI Taxonomy" id="441959"/>
    <lineage>
        <taxon>Eukaryota</taxon>
        <taxon>Fungi</taxon>
        <taxon>Dikarya</taxon>
        <taxon>Ascomycota</taxon>
        <taxon>Pezizomycotina</taxon>
        <taxon>Eurotiomycetes</taxon>
        <taxon>Eurotiomycetidae</taxon>
        <taxon>Eurotiales</taxon>
        <taxon>Trichocomaceae</taxon>
        <taxon>Talaromyces</taxon>
        <taxon>Talaromyces sect. Talaromyces</taxon>
    </lineage>
</organism>
<dbReference type="InterPro" id="IPR039241">
    <property type="entry name" value="Rrp9-like"/>
</dbReference>
<dbReference type="InterPro" id="IPR019775">
    <property type="entry name" value="WD40_repeat_CS"/>
</dbReference>
<dbReference type="CDD" id="cd00200">
    <property type="entry name" value="WD40"/>
    <property type="match status" value="1"/>
</dbReference>
<reference evidence="8" key="1">
    <citation type="journal article" date="2015" name="Genome Announc.">
        <title>Genome sequence of the AIDS-associated pathogen Penicillium marneffei (ATCC18224) and its near taxonomic relative Talaromyces stipitatus (ATCC10500).</title>
        <authorList>
            <person name="Nierman W.C."/>
            <person name="Fedorova-Abrams N.D."/>
            <person name="Andrianopoulos A."/>
        </authorList>
    </citation>
    <scope>NUCLEOTIDE SEQUENCE [LARGE SCALE GENOMIC DNA]</scope>
    <source>
        <strain evidence="8">ATCC 10500 / CBS 375.48 / QM 6759 / NRRL 1006</strain>
    </source>
</reference>
<dbReference type="SMART" id="SM00320">
    <property type="entry name" value="WD40"/>
    <property type="match status" value="6"/>
</dbReference>
<sequence>MSSFFTLPASQRKRKRDDRVAAPGSKKRGIAAKGNAREDVSRRRQERDDDESISGSDLEDADAEDVSQSGLSDDATSEDSDEGETAAERRLKLAERYLENIREEVDEAGFDAAEIDRDLIAERLKEDVDEAKGRIFRKIASQLNFSGASHSFFRADTQTTTSVAIHPPFAYTVSKDRTLIKWELITPKGSQNTKNNSERKRPDHPGKKKPIKLKFVKGLKKIRGSKDPQGHTGNILALAVSPSGKYLATGGEDKKLIIWDAETLTPMKTFTQHRDTVSSLSFTRHISSHSSGEQLFSGSFDRTIKTWSLSSGGHAYVETLFGHQDHVSSVASMMTDQCVSVGARDRTARLWKVIDETQLVFRGESSKKEQYQNNTIDCVAVIPPTHFVTGSDSGSLSLWSIHKKKPLHTIQLAHGVDPIPPPEKVSSETNPETAAHNTRFLRPMPRWITALTTVPGTDVVLSGSWDGWIRAWKVSDDKKTLISLGPLGSTRTPQPKHTFFKNGDVEQQQQQQQQQQPTSNMEIDQKPEEEMESLPLLKGVVNSIAVFERRPEANKSGTITTKSKKKKSSSKLAAAAQSEKAPIRGLCVVAALGKEHRFSRFNCFANNHYKGPSTEGRNGAVVFEVPFFDNVDHEQIELEAAETAE</sequence>